<comment type="pathway">
    <text evidence="1 8">Amino-acid biosynthesis; L-isoleucine biosynthesis; L-isoleucine from 2-oxobutanoate: step 1/4.</text>
</comment>
<dbReference type="Pfam" id="PF10369">
    <property type="entry name" value="ALS_ss_C"/>
    <property type="match status" value="1"/>
</dbReference>
<dbReference type="InterPro" id="IPR019455">
    <property type="entry name" value="Acetolactate_synth_ssu_C"/>
</dbReference>
<dbReference type="Pfam" id="PF22629">
    <property type="entry name" value="ACT_AHAS_ss"/>
    <property type="match status" value="1"/>
</dbReference>
<protein>
    <recommendedName>
        <fullName evidence="8">Acetolactate synthase small subunit</fullName>
        <shortName evidence="8">AHAS</shortName>
        <shortName evidence="8">ALS</shortName>
        <ecNumber evidence="8">2.2.1.6</ecNumber>
    </recommendedName>
    <alternativeName>
        <fullName evidence="8">Acetohydroxy-acid synthase small subunit</fullName>
    </alternativeName>
</protein>
<dbReference type="FunFam" id="3.30.70.1150:FF:000001">
    <property type="entry name" value="Acetolactate synthase small subunit"/>
    <property type="match status" value="1"/>
</dbReference>
<keyword evidence="5 8" id="KW-0028">Amino-acid biosynthesis</keyword>
<dbReference type="GO" id="GO:0005829">
    <property type="term" value="C:cytosol"/>
    <property type="evidence" value="ECO:0007669"/>
    <property type="project" value="TreeGrafter"/>
</dbReference>
<dbReference type="PANTHER" id="PTHR30239:SF0">
    <property type="entry name" value="ACETOLACTATE SYNTHASE SMALL SUBUNIT 1, CHLOROPLASTIC"/>
    <property type="match status" value="1"/>
</dbReference>
<evidence type="ECO:0000259" key="9">
    <source>
        <dbReference type="PROSITE" id="PS51671"/>
    </source>
</evidence>
<dbReference type="UniPathway" id="UPA00047">
    <property type="reaction ID" value="UER00055"/>
</dbReference>
<comment type="subunit">
    <text evidence="4 8">Dimer of large and small chains.</text>
</comment>
<feature type="domain" description="ACT" evidence="9">
    <location>
        <begin position="4"/>
        <end position="78"/>
    </location>
</feature>
<evidence type="ECO:0000313" key="11">
    <source>
        <dbReference type="Proteomes" id="UP000295788"/>
    </source>
</evidence>
<comment type="pathway">
    <text evidence="2 8">Amino-acid biosynthesis; L-valine biosynthesis; L-valine from pyruvate: step 1/4.</text>
</comment>
<evidence type="ECO:0000256" key="7">
    <source>
        <dbReference type="ARBA" id="ARBA00048670"/>
    </source>
</evidence>
<name>A0A4V2USX7_9BACI</name>
<dbReference type="InterPro" id="IPR004789">
    <property type="entry name" value="Acetalactate_synth_ssu"/>
</dbReference>
<comment type="function">
    <text evidence="8">Catalyzes the conversion of 2 pyruvate molecules into acetolactate in the first common step of the biosynthetic pathway of the branched-amino acids such as leucine, isoleucine, and valine.</text>
</comment>
<dbReference type="PROSITE" id="PS51671">
    <property type="entry name" value="ACT"/>
    <property type="match status" value="1"/>
</dbReference>
<evidence type="ECO:0000256" key="3">
    <source>
        <dbReference type="ARBA" id="ARBA00006341"/>
    </source>
</evidence>
<dbReference type="GO" id="GO:0009097">
    <property type="term" value="P:isoleucine biosynthetic process"/>
    <property type="evidence" value="ECO:0007669"/>
    <property type="project" value="UniProtKB-UniRule"/>
</dbReference>
<evidence type="ECO:0000313" key="10">
    <source>
        <dbReference type="EMBL" id="TCS83191.1"/>
    </source>
</evidence>
<keyword evidence="8" id="KW-0808">Transferase</keyword>
<keyword evidence="6 8" id="KW-0100">Branched-chain amino acid biosynthesis</keyword>
<sequence>MKYTLSLIVNDQAGVLTRIAGLFNRRGFNIDSITVGKTEEPGLSRMTIVVHGDKRLVEQIKKQLHKQIDVHKVIDITNEPMVARELIMIKVKATPQTLPEITNLIEPFRSTVVDVAHSTITIQATGDEDKLNAIIELLRPYGIKDLVRTGFAAIQRG</sequence>
<dbReference type="NCBIfam" id="TIGR00119">
    <property type="entry name" value="acolac_sm"/>
    <property type="match status" value="1"/>
</dbReference>
<evidence type="ECO:0000256" key="6">
    <source>
        <dbReference type="ARBA" id="ARBA00023304"/>
    </source>
</evidence>
<evidence type="ECO:0000256" key="5">
    <source>
        <dbReference type="ARBA" id="ARBA00022605"/>
    </source>
</evidence>
<dbReference type="AlphaFoldDB" id="A0A4V2USX7"/>
<dbReference type="GO" id="GO:1990610">
    <property type="term" value="F:acetolactate synthase regulator activity"/>
    <property type="evidence" value="ECO:0007669"/>
    <property type="project" value="UniProtKB-UniRule"/>
</dbReference>
<dbReference type="Gene3D" id="3.30.70.1150">
    <property type="entry name" value="ACT-like. Chain A, domain 2"/>
    <property type="match status" value="1"/>
</dbReference>
<evidence type="ECO:0000256" key="2">
    <source>
        <dbReference type="ARBA" id="ARBA00005025"/>
    </source>
</evidence>
<dbReference type="InterPro" id="IPR002912">
    <property type="entry name" value="ACT_dom"/>
</dbReference>
<organism evidence="10 11">
    <name type="scientific">Tepidibacillus fermentans</name>
    <dbReference type="NCBI Taxonomy" id="1281767"/>
    <lineage>
        <taxon>Bacteria</taxon>
        <taxon>Bacillati</taxon>
        <taxon>Bacillota</taxon>
        <taxon>Bacilli</taxon>
        <taxon>Bacillales</taxon>
        <taxon>Bacillaceae</taxon>
        <taxon>Tepidibacillus</taxon>
    </lineage>
</organism>
<dbReference type="InterPro" id="IPR039557">
    <property type="entry name" value="AHAS_ACT"/>
</dbReference>
<dbReference type="GO" id="GO:0003984">
    <property type="term" value="F:acetolactate synthase activity"/>
    <property type="evidence" value="ECO:0007669"/>
    <property type="project" value="UniProtKB-UniRule"/>
</dbReference>
<dbReference type="GO" id="GO:0009099">
    <property type="term" value="P:L-valine biosynthetic process"/>
    <property type="evidence" value="ECO:0007669"/>
    <property type="project" value="UniProtKB-UniRule"/>
</dbReference>
<keyword evidence="11" id="KW-1185">Reference proteome</keyword>
<dbReference type="UniPathway" id="UPA00049">
    <property type="reaction ID" value="UER00059"/>
</dbReference>
<dbReference type="PANTHER" id="PTHR30239">
    <property type="entry name" value="ACETOLACTATE SYNTHASE SMALL SUBUNIT"/>
    <property type="match status" value="1"/>
</dbReference>
<dbReference type="FunFam" id="3.30.70.260:FF:000001">
    <property type="entry name" value="Acetolactate synthase, small subunit"/>
    <property type="match status" value="1"/>
</dbReference>
<dbReference type="EMBL" id="SMAB01000006">
    <property type="protein sequence ID" value="TCS83191.1"/>
    <property type="molecule type" value="Genomic_DNA"/>
</dbReference>
<dbReference type="EC" id="2.2.1.6" evidence="8"/>
<dbReference type="CDD" id="cd04878">
    <property type="entry name" value="ACT_AHAS"/>
    <property type="match status" value="1"/>
</dbReference>
<dbReference type="InterPro" id="IPR054480">
    <property type="entry name" value="AHAS_small-like_ACT"/>
</dbReference>
<comment type="catalytic activity">
    <reaction evidence="7 8">
        <text>2 pyruvate + H(+) = (2S)-2-acetolactate + CO2</text>
        <dbReference type="Rhea" id="RHEA:25249"/>
        <dbReference type="ChEBI" id="CHEBI:15361"/>
        <dbReference type="ChEBI" id="CHEBI:15378"/>
        <dbReference type="ChEBI" id="CHEBI:16526"/>
        <dbReference type="ChEBI" id="CHEBI:58476"/>
        <dbReference type="EC" id="2.2.1.6"/>
    </reaction>
</comment>
<dbReference type="SUPFAM" id="SSF55021">
    <property type="entry name" value="ACT-like"/>
    <property type="match status" value="2"/>
</dbReference>
<dbReference type="OrthoDB" id="9787365at2"/>
<accession>A0A4V2USX7</accession>
<comment type="caution">
    <text evidence="10">The sequence shown here is derived from an EMBL/GenBank/DDBJ whole genome shotgun (WGS) entry which is preliminary data.</text>
</comment>
<dbReference type="Gene3D" id="3.30.70.260">
    <property type="match status" value="1"/>
</dbReference>
<dbReference type="RefSeq" id="WP_132768183.1">
    <property type="nucleotide sequence ID" value="NZ_SMAB01000006.1"/>
</dbReference>
<reference evidence="10 11" key="1">
    <citation type="submission" date="2019-03" db="EMBL/GenBank/DDBJ databases">
        <title>Genomic Encyclopedia of Type Strains, Phase IV (KMG-IV): sequencing the most valuable type-strain genomes for metagenomic binning, comparative biology and taxonomic classification.</title>
        <authorList>
            <person name="Goeker M."/>
        </authorList>
    </citation>
    <scope>NUCLEOTIDE SEQUENCE [LARGE SCALE GENOMIC DNA]</scope>
    <source>
        <strain evidence="10 11">DSM 23802</strain>
    </source>
</reference>
<gene>
    <name evidence="10" type="ORF">EDD72_106120</name>
</gene>
<evidence type="ECO:0000256" key="1">
    <source>
        <dbReference type="ARBA" id="ARBA00004974"/>
    </source>
</evidence>
<evidence type="ECO:0000256" key="4">
    <source>
        <dbReference type="ARBA" id="ARBA00011744"/>
    </source>
</evidence>
<evidence type="ECO:0000256" key="8">
    <source>
        <dbReference type="RuleBase" id="RU368092"/>
    </source>
</evidence>
<dbReference type="Proteomes" id="UP000295788">
    <property type="component" value="Unassembled WGS sequence"/>
</dbReference>
<dbReference type="InterPro" id="IPR027271">
    <property type="entry name" value="Acetolactate_synth/TF_NikR_C"/>
</dbReference>
<comment type="similarity">
    <text evidence="3 8">Belongs to the acetolactate synthase small subunit family.</text>
</comment>
<dbReference type="InterPro" id="IPR045865">
    <property type="entry name" value="ACT-like_dom_sf"/>
</dbReference>
<proteinExistence type="inferred from homology"/>
<dbReference type="NCBIfam" id="NF008864">
    <property type="entry name" value="PRK11895.1"/>
    <property type="match status" value="1"/>
</dbReference>